<proteinExistence type="inferred from homology"/>
<feature type="domain" description="Sulfatase N-terminal" evidence="7">
    <location>
        <begin position="25"/>
        <end position="375"/>
    </location>
</feature>
<keyword evidence="3" id="KW-0479">Metal-binding</keyword>
<dbReference type="SUPFAM" id="SSF53649">
    <property type="entry name" value="Alkaline phosphatase-like"/>
    <property type="match status" value="1"/>
</dbReference>
<evidence type="ECO:0000256" key="4">
    <source>
        <dbReference type="ARBA" id="ARBA00022729"/>
    </source>
</evidence>
<organism evidence="8 9">
    <name type="scientific">Pedobacter segetis</name>
    <dbReference type="NCBI Taxonomy" id="2793069"/>
    <lineage>
        <taxon>Bacteria</taxon>
        <taxon>Pseudomonadati</taxon>
        <taxon>Bacteroidota</taxon>
        <taxon>Sphingobacteriia</taxon>
        <taxon>Sphingobacteriales</taxon>
        <taxon>Sphingobacteriaceae</taxon>
        <taxon>Pedobacter</taxon>
    </lineage>
</organism>
<protein>
    <submittedName>
        <fullName evidence="8">Sulfatase</fullName>
    </submittedName>
</protein>
<keyword evidence="6" id="KW-0106">Calcium</keyword>
<dbReference type="Proteomes" id="UP000660024">
    <property type="component" value="Unassembled WGS sequence"/>
</dbReference>
<reference evidence="8 9" key="1">
    <citation type="submission" date="2020-12" db="EMBL/GenBank/DDBJ databases">
        <title>Bacterial novel species Pedobacter sp. SD-b isolated from soil.</title>
        <authorList>
            <person name="Jung H.-Y."/>
        </authorList>
    </citation>
    <scope>NUCLEOTIDE SEQUENCE [LARGE SCALE GENOMIC DNA]</scope>
    <source>
        <strain evidence="8 9">SD-b</strain>
    </source>
</reference>
<sequence>MRIYFTTIIILMSLTSIAQHLPKKPNVLFIVIDDLRPELICYNKNQIKSPNIDNLAQNGLTFSNSYCNVPVCGASRASFLTGVRPARNRFLVADTRADIDLPGNLSLPMYLKQNGYTTLSLGKVFHNPDDDLSSWSEKPLIIEGASHTNYVNKADILFAKKAEEDGNNGKRGPAFELGEETNPTMYPDGKIAQMAVGKLDSLKNANKPFFLAVGFHKPHLPFVAPKKYFDLYKLEDLKVASNQFVPKNAPSQAISASGELRTHYTGVPTDRILPDDYAISLRQAYYASISFVDEMVGQVLDKLKTTGINENTIVVLIGDHGYNLGEHAMWGKHNTFETALRAPLIISAPGLSEGKKTVSLAEFVDIYPTITELCGFKIPSHCQGQSLVPILKNPETKVKDEIYALWRGAECVHTIDFAYTEWRDPKKNHITESMLYDLKKDPNENVSVAKDLKYKPVIQRLSKKIEENVKRRN</sequence>
<dbReference type="InterPro" id="IPR017850">
    <property type="entry name" value="Alkaline_phosphatase_core_sf"/>
</dbReference>
<name>A0ABS1BLD7_9SPHI</name>
<evidence type="ECO:0000259" key="7">
    <source>
        <dbReference type="Pfam" id="PF00884"/>
    </source>
</evidence>
<dbReference type="InterPro" id="IPR035874">
    <property type="entry name" value="IDS"/>
</dbReference>
<dbReference type="Gene3D" id="3.40.720.10">
    <property type="entry name" value="Alkaline Phosphatase, subunit A"/>
    <property type="match status" value="1"/>
</dbReference>
<comment type="caution">
    <text evidence="8">The sequence shown here is derived from an EMBL/GenBank/DDBJ whole genome shotgun (WGS) entry which is preliminary data.</text>
</comment>
<dbReference type="Pfam" id="PF00884">
    <property type="entry name" value="Sulfatase"/>
    <property type="match status" value="1"/>
</dbReference>
<dbReference type="EMBL" id="JAEHFY010000016">
    <property type="protein sequence ID" value="MBK0383699.1"/>
    <property type="molecule type" value="Genomic_DNA"/>
</dbReference>
<dbReference type="InterPro" id="IPR000917">
    <property type="entry name" value="Sulfatase_N"/>
</dbReference>
<gene>
    <name evidence="8" type="ORF">I5M32_12090</name>
</gene>
<evidence type="ECO:0000256" key="3">
    <source>
        <dbReference type="ARBA" id="ARBA00022723"/>
    </source>
</evidence>
<evidence type="ECO:0000256" key="1">
    <source>
        <dbReference type="ARBA" id="ARBA00001913"/>
    </source>
</evidence>
<comment type="similarity">
    <text evidence="2">Belongs to the sulfatase family.</text>
</comment>
<keyword evidence="5" id="KW-0378">Hydrolase</keyword>
<dbReference type="CDD" id="cd16030">
    <property type="entry name" value="iduronate-2-sulfatase"/>
    <property type="match status" value="1"/>
</dbReference>
<evidence type="ECO:0000256" key="2">
    <source>
        <dbReference type="ARBA" id="ARBA00008779"/>
    </source>
</evidence>
<dbReference type="RefSeq" id="WP_200586695.1">
    <property type="nucleotide sequence ID" value="NZ_JAEHFY010000016.1"/>
</dbReference>
<keyword evidence="9" id="KW-1185">Reference proteome</keyword>
<evidence type="ECO:0000313" key="8">
    <source>
        <dbReference type="EMBL" id="MBK0383699.1"/>
    </source>
</evidence>
<accession>A0ABS1BLD7</accession>
<dbReference type="PANTHER" id="PTHR45953:SF1">
    <property type="entry name" value="IDURONATE 2-SULFATASE"/>
    <property type="match status" value="1"/>
</dbReference>
<evidence type="ECO:0000256" key="5">
    <source>
        <dbReference type="ARBA" id="ARBA00022801"/>
    </source>
</evidence>
<dbReference type="PANTHER" id="PTHR45953">
    <property type="entry name" value="IDURONATE 2-SULFATASE"/>
    <property type="match status" value="1"/>
</dbReference>
<comment type="cofactor">
    <cofactor evidence="1">
        <name>Ca(2+)</name>
        <dbReference type="ChEBI" id="CHEBI:29108"/>
    </cofactor>
</comment>
<keyword evidence="4" id="KW-0732">Signal</keyword>
<evidence type="ECO:0000313" key="9">
    <source>
        <dbReference type="Proteomes" id="UP000660024"/>
    </source>
</evidence>
<evidence type="ECO:0000256" key="6">
    <source>
        <dbReference type="ARBA" id="ARBA00022837"/>
    </source>
</evidence>